<dbReference type="OrthoDB" id="9814654at2"/>
<dbReference type="InterPro" id="IPR018551">
    <property type="entry name" value="DUF2007"/>
</dbReference>
<keyword evidence="2" id="KW-1133">Transmembrane helix</keyword>
<sequence>MPTSEFLKVASYANAADADHLKAVLQDHGIRAFVDGGDLQTSLSYIGSALGGVHVMVRSVDAEKALEIKEELSHESHEQTGDPWFCGACQEVVDAGFQVCWSCGGDRSDVEATMPEAAELNDEEEEEPLPDESDQPLPDTAYFDESNPYASPQAKVAGAEQPAKPSEISEEAEAMLVRAWRAAIIGLTFMPILANIYSMYMLFAALKESSQFTSEGNWRFNGAFVLNMLSGIAWGSLFYFMYRPVVV</sequence>
<dbReference type="Pfam" id="PF09413">
    <property type="entry name" value="DUF2007"/>
    <property type="match status" value="1"/>
</dbReference>
<proteinExistence type="predicted"/>
<dbReference type="KEGG" id="bvo:Pan97_52850"/>
<gene>
    <name evidence="4" type="ORF">Pan97_52850</name>
</gene>
<dbReference type="RefSeq" id="WP_144977838.1">
    <property type="nucleotide sequence ID" value="NZ_CP036289.1"/>
</dbReference>
<accession>A0A518CG55</accession>
<reference evidence="5" key="1">
    <citation type="submission" date="2019-02" db="EMBL/GenBank/DDBJ databases">
        <title>Deep-cultivation of Planctomycetes and their phenomic and genomic characterization uncovers novel biology.</title>
        <authorList>
            <person name="Wiegand S."/>
            <person name="Jogler M."/>
            <person name="Boedeker C."/>
            <person name="Pinto D."/>
            <person name="Vollmers J."/>
            <person name="Rivas-Marin E."/>
            <person name="Kohn T."/>
            <person name="Peeters S.H."/>
            <person name="Heuer A."/>
            <person name="Rast P."/>
            <person name="Oberbeckmann S."/>
            <person name="Bunk B."/>
            <person name="Jeske O."/>
            <person name="Meyerdierks A."/>
            <person name="Storesund J.E."/>
            <person name="Kallscheuer N."/>
            <person name="Luecker S."/>
            <person name="Lage O.M."/>
            <person name="Pohl T."/>
            <person name="Merkel B.J."/>
            <person name="Hornburger P."/>
            <person name="Mueller R.-W."/>
            <person name="Bruemmer F."/>
            <person name="Labrenz M."/>
            <person name="Spormann A.M."/>
            <person name="Op den Camp H."/>
            <person name="Overmann J."/>
            <person name="Amann R."/>
            <person name="Jetten M.S.M."/>
            <person name="Mascher T."/>
            <person name="Medema M.H."/>
            <person name="Devos D.P."/>
            <person name="Kaster A.-K."/>
            <person name="Ovreas L."/>
            <person name="Rohde M."/>
            <person name="Galperin M.Y."/>
            <person name="Jogler C."/>
        </authorList>
    </citation>
    <scope>NUCLEOTIDE SEQUENCE [LARGE SCALE GENOMIC DNA]</scope>
    <source>
        <strain evidence="5">Pan97</strain>
    </source>
</reference>
<feature type="compositionally biased region" description="Acidic residues" evidence="1">
    <location>
        <begin position="119"/>
        <end position="134"/>
    </location>
</feature>
<feature type="transmembrane region" description="Helical" evidence="2">
    <location>
        <begin position="223"/>
        <end position="242"/>
    </location>
</feature>
<evidence type="ECO:0000256" key="1">
    <source>
        <dbReference type="SAM" id="MobiDB-lite"/>
    </source>
</evidence>
<protein>
    <recommendedName>
        <fullName evidence="3">DUF2007 domain-containing protein</fullName>
    </recommendedName>
</protein>
<dbReference type="EMBL" id="CP036289">
    <property type="protein sequence ID" value="QDU78201.1"/>
    <property type="molecule type" value="Genomic_DNA"/>
</dbReference>
<dbReference type="Proteomes" id="UP000318626">
    <property type="component" value="Chromosome"/>
</dbReference>
<dbReference type="AlphaFoldDB" id="A0A518CG55"/>
<evidence type="ECO:0000259" key="3">
    <source>
        <dbReference type="Pfam" id="PF09413"/>
    </source>
</evidence>
<organism evidence="4 5">
    <name type="scientific">Bremerella volcania</name>
    <dbReference type="NCBI Taxonomy" id="2527984"/>
    <lineage>
        <taxon>Bacteria</taxon>
        <taxon>Pseudomonadati</taxon>
        <taxon>Planctomycetota</taxon>
        <taxon>Planctomycetia</taxon>
        <taxon>Pirellulales</taxon>
        <taxon>Pirellulaceae</taxon>
        <taxon>Bremerella</taxon>
    </lineage>
</organism>
<evidence type="ECO:0000313" key="4">
    <source>
        <dbReference type="EMBL" id="QDU78201.1"/>
    </source>
</evidence>
<evidence type="ECO:0000313" key="5">
    <source>
        <dbReference type="Proteomes" id="UP000318626"/>
    </source>
</evidence>
<feature type="region of interest" description="Disordered" evidence="1">
    <location>
        <begin position="118"/>
        <end position="144"/>
    </location>
</feature>
<keyword evidence="2" id="KW-0472">Membrane</keyword>
<evidence type="ECO:0000256" key="2">
    <source>
        <dbReference type="SAM" id="Phobius"/>
    </source>
</evidence>
<feature type="domain" description="DUF2007" evidence="3">
    <location>
        <begin position="8"/>
        <end position="71"/>
    </location>
</feature>
<feature type="transmembrane region" description="Helical" evidence="2">
    <location>
        <begin position="182"/>
        <end position="203"/>
    </location>
</feature>
<name>A0A518CG55_9BACT</name>
<keyword evidence="2" id="KW-0812">Transmembrane</keyword>
<keyword evidence="5" id="KW-1185">Reference proteome</keyword>